<dbReference type="VEuPathDB" id="FungiDB:SPRG_14610"/>
<feature type="signal peptide" evidence="2">
    <location>
        <begin position="1"/>
        <end position="20"/>
    </location>
</feature>
<dbReference type="GeneID" id="24136405"/>
<gene>
    <name evidence="3" type="ORF">SPRG_14610</name>
</gene>
<evidence type="ECO:0000313" key="3">
    <source>
        <dbReference type="EMBL" id="KDO20130.1"/>
    </source>
</evidence>
<dbReference type="KEGG" id="spar:SPRG_14610"/>
<reference evidence="3 4" key="1">
    <citation type="journal article" date="2013" name="PLoS Genet.">
        <title>Distinctive expansion of potential virulence genes in the genome of the oomycete fish pathogen Saprolegnia parasitica.</title>
        <authorList>
            <person name="Jiang R.H."/>
            <person name="de Bruijn I."/>
            <person name="Haas B.J."/>
            <person name="Belmonte R."/>
            <person name="Lobach L."/>
            <person name="Christie J."/>
            <person name="van den Ackerveken G."/>
            <person name="Bottin A."/>
            <person name="Bulone V."/>
            <person name="Diaz-Moreno S.M."/>
            <person name="Dumas B."/>
            <person name="Fan L."/>
            <person name="Gaulin E."/>
            <person name="Govers F."/>
            <person name="Grenville-Briggs L.J."/>
            <person name="Horner N.R."/>
            <person name="Levin J.Z."/>
            <person name="Mammella M."/>
            <person name="Meijer H.J."/>
            <person name="Morris P."/>
            <person name="Nusbaum C."/>
            <person name="Oome S."/>
            <person name="Phillips A.J."/>
            <person name="van Rooyen D."/>
            <person name="Rzeszutek E."/>
            <person name="Saraiva M."/>
            <person name="Secombes C.J."/>
            <person name="Seidl M.F."/>
            <person name="Snel B."/>
            <person name="Stassen J.H."/>
            <person name="Sykes S."/>
            <person name="Tripathy S."/>
            <person name="van den Berg H."/>
            <person name="Vega-Arreguin J.C."/>
            <person name="Wawra S."/>
            <person name="Young S.K."/>
            <person name="Zeng Q."/>
            <person name="Dieguez-Uribeondo J."/>
            <person name="Russ C."/>
            <person name="Tyler B.M."/>
            <person name="van West P."/>
        </authorList>
    </citation>
    <scope>NUCLEOTIDE SEQUENCE [LARGE SCALE GENOMIC DNA]</scope>
    <source>
        <strain evidence="3 4">CBS 223.65</strain>
    </source>
</reference>
<feature type="chain" id="PRO_5001637083" evidence="2">
    <location>
        <begin position="21"/>
        <end position="375"/>
    </location>
</feature>
<keyword evidence="4" id="KW-1185">Reference proteome</keyword>
<evidence type="ECO:0000313" key="4">
    <source>
        <dbReference type="Proteomes" id="UP000030745"/>
    </source>
</evidence>
<keyword evidence="2" id="KW-0732">Signal</keyword>
<dbReference type="RefSeq" id="XP_012209172.1">
    <property type="nucleotide sequence ID" value="XM_012353782.1"/>
</dbReference>
<evidence type="ECO:0000256" key="2">
    <source>
        <dbReference type="SAM" id="SignalP"/>
    </source>
</evidence>
<dbReference type="AlphaFoldDB" id="A0A067BTI5"/>
<protein>
    <submittedName>
        <fullName evidence="3">Uncharacterized protein</fullName>
    </submittedName>
</protein>
<accession>A0A067BTI5</accession>
<organism evidence="3 4">
    <name type="scientific">Saprolegnia parasitica (strain CBS 223.65)</name>
    <dbReference type="NCBI Taxonomy" id="695850"/>
    <lineage>
        <taxon>Eukaryota</taxon>
        <taxon>Sar</taxon>
        <taxon>Stramenopiles</taxon>
        <taxon>Oomycota</taxon>
        <taxon>Saprolegniomycetes</taxon>
        <taxon>Saprolegniales</taxon>
        <taxon>Saprolegniaceae</taxon>
        <taxon>Saprolegnia</taxon>
    </lineage>
</organism>
<proteinExistence type="predicted"/>
<dbReference type="EMBL" id="KK583323">
    <property type="protein sequence ID" value="KDO20130.1"/>
    <property type="molecule type" value="Genomic_DNA"/>
</dbReference>
<name>A0A067BTI5_SAPPC</name>
<feature type="region of interest" description="Disordered" evidence="1">
    <location>
        <begin position="245"/>
        <end position="288"/>
    </location>
</feature>
<sequence length="375" mass="40206">MRWYSYLLLAALCLSLRVDAAKCTDVEITAALARYAGSITDAITLCANDMGYTHADLLAGKFLSSSMTPAQVTAFLKSGNCHTVFAMYQLATGSLPCASQYQGVSFEQFAATITLLPSSTPVTRTPKTAIPATSECADSVIVAAFTPVDKERTRLLDRCAIDMGSIPTQYLYNSTLKAKITDAQFAAFLLSSDCAAAITTEKKAWATITPPCQLQFHSLLFSTAEISTWSFKEYAQRFYDRSIPTTNAPPGGSSSGNVTPSPSRTTAKPGVMMGPTTTRPWTSGSTSGESGTIASFAPTYRCQVHGRLPSRRHASLNCTCTTASFKSPSNLLFVDVSGSSPNTSGRDVTSSRGSRSCLPLNRVHTTKKVRQFYLA</sequence>
<dbReference type="Proteomes" id="UP000030745">
    <property type="component" value="Unassembled WGS sequence"/>
</dbReference>
<feature type="compositionally biased region" description="Polar residues" evidence="1">
    <location>
        <begin position="255"/>
        <end position="266"/>
    </location>
</feature>
<evidence type="ECO:0000256" key="1">
    <source>
        <dbReference type="SAM" id="MobiDB-lite"/>
    </source>
</evidence>